<dbReference type="GO" id="GO:0016874">
    <property type="term" value="F:ligase activity"/>
    <property type="evidence" value="ECO:0007669"/>
    <property type="project" value="UniProtKB-KW"/>
</dbReference>
<dbReference type="InterPro" id="IPR012308">
    <property type="entry name" value="DNA_ligase_ATP-dep_N"/>
</dbReference>
<evidence type="ECO:0000256" key="5">
    <source>
        <dbReference type="ARBA" id="ARBA00022723"/>
    </source>
</evidence>
<dbReference type="InterPro" id="IPR012310">
    <property type="entry name" value="DNA_ligase_ATP-dep_cent"/>
</dbReference>
<evidence type="ECO:0000256" key="6">
    <source>
        <dbReference type="ARBA" id="ARBA00022741"/>
    </source>
</evidence>
<dbReference type="CDD" id="cd07972">
    <property type="entry name" value="OBF_DNA_ligase_Arch_LigB"/>
    <property type="match status" value="1"/>
</dbReference>
<name>A0ABY1L5G4_9FLAO</name>
<keyword evidence="7" id="KW-0227">DNA damage</keyword>
<dbReference type="EC" id="6.5.1.1" evidence="1"/>
<dbReference type="Gene3D" id="1.10.3260.10">
    <property type="entry name" value="DNA ligase, ATP-dependent, N-terminal domain"/>
    <property type="match status" value="1"/>
</dbReference>
<dbReference type="InterPro" id="IPR026333">
    <property type="entry name" value="ATP_dep_DNA_lig_pp_1105_fam"/>
</dbReference>
<sequence>MKPSQHTSEIDGPATIASNGLGMRGFASLIKTLDSTNKTNVKVQALADYFRVTNDKDKVWTIAILSHRRPPRPVNTTLLREWASELANIPLWLFEESYHIVGDLAETIALIVPSSKTSTEKTLTQFLEEMIALKKKSDVDKKTYLFENWKVLDYYERFVFTKLITGGFRIGVSQKLMTRALAKATEIDEDILAYKLMGNWDPNQITFQELILEENESDYLSKPYPFYLAYAIENEPQDLGDVSHWSAEHKWDGIRSQVILRNDELYVWSRGEELVTDKYPEFNLFLQKIPNGTVIDGEILPYIDGQIGTFNDLQTRIGRKTVSKALLKKVPVILKAYDILEWEGKDIRNKPFTERRAILEKLFKEINHTDLPFHLSETIHFNSWEEATKEREGSREMFSEGLMLKRKDSPYLVGRKKGDWWKWKVDPLTIDAVLTYAMRGHGRRSNLFTDYTFALWNENDKGEKELVTFAKAYSGLTDAEFRKVDAWIKKNTLERFGPVRSVTPHHVFEIAFEGIALSKRHKSGVATRFPRILRWRKDKSIHDANSLEDLKLMIP</sequence>
<dbReference type="SUPFAM" id="SSF117018">
    <property type="entry name" value="ATP-dependent DNA ligase DNA-binding domain"/>
    <property type="match status" value="1"/>
</dbReference>
<evidence type="ECO:0000256" key="11">
    <source>
        <dbReference type="ARBA" id="ARBA00023306"/>
    </source>
</evidence>
<dbReference type="PROSITE" id="PS50160">
    <property type="entry name" value="DNA_LIGASE_A3"/>
    <property type="match status" value="1"/>
</dbReference>
<evidence type="ECO:0000259" key="13">
    <source>
        <dbReference type="PROSITE" id="PS50160"/>
    </source>
</evidence>
<keyword evidence="3" id="KW-0132">Cell division</keyword>
<dbReference type="Pfam" id="PF04679">
    <property type="entry name" value="DNA_ligase_A_C"/>
    <property type="match status" value="1"/>
</dbReference>
<comment type="caution">
    <text evidence="14">The sequence shown here is derived from an EMBL/GenBank/DDBJ whole genome shotgun (WGS) entry which is preliminary data.</text>
</comment>
<dbReference type="PANTHER" id="PTHR45674:SF13">
    <property type="entry name" value="DNA LIGASE-RELATED"/>
    <property type="match status" value="1"/>
</dbReference>
<dbReference type="EMBL" id="FTOB01000008">
    <property type="protein sequence ID" value="SIT06475.1"/>
    <property type="molecule type" value="Genomic_DNA"/>
</dbReference>
<dbReference type="Gene3D" id="2.40.50.140">
    <property type="entry name" value="Nucleic acid-binding proteins"/>
    <property type="match status" value="1"/>
</dbReference>
<keyword evidence="2 14" id="KW-0436">Ligase</keyword>
<keyword evidence="6" id="KW-0547">Nucleotide-binding</keyword>
<evidence type="ECO:0000256" key="1">
    <source>
        <dbReference type="ARBA" id="ARBA00012727"/>
    </source>
</evidence>
<evidence type="ECO:0000256" key="2">
    <source>
        <dbReference type="ARBA" id="ARBA00022598"/>
    </source>
</evidence>
<feature type="domain" description="ATP-dependent DNA ligase family profile" evidence="13">
    <location>
        <begin position="325"/>
        <end position="457"/>
    </location>
</feature>
<keyword evidence="9" id="KW-0233">DNA recombination</keyword>
<evidence type="ECO:0000256" key="4">
    <source>
        <dbReference type="ARBA" id="ARBA00022705"/>
    </source>
</evidence>
<evidence type="ECO:0000313" key="14">
    <source>
        <dbReference type="EMBL" id="SIT06475.1"/>
    </source>
</evidence>
<protein>
    <recommendedName>
        <fullName evidence="1">DNA ligase (ATP)</fullName>
        <ecNumber evidence="1">6.5.1.1</ecNumber>
    </recommendedName>
</protein>
<comment type="catalytic activity">
    <reaction evidence="12">
        <text>ATP + (deoxyribonucleotide)n-3'-hydroxyl + 5'-phospho-(deoxyribonucleotide)m = (deoxyribonucleotide)n+m + AMP + diphosphate.</text>
        <dbReference type="EC" id="6.5.1.1"/>
    </reaction>
</comment>
<keyword evidence="4" id="KW-0235">DNA replication</keyword>
<dbReference type="Gene3D" id="3.30.470.30">
    <property type="entry name" value="DNA ligase/mRNA capping enzyme"/>
    <property type="match status" value="1"/>
</dbReference>
<dbReference type="Pfam" id="PF04675">
    <property type="entry name" value="DNA_ligase_A_N"/>
    <property type="match status" value="1"/>
</dbReference>
<organism evidence="14 15">
    <name type="scientific">Zobellia uliginosa</name>
    <dbReference type="NCBI Taxonomy" id="143224"/>
    <lineage>
        <taxon>Bacteria</taxon>
        <taxon>Pseudomonadati</taxon>
        <taxon>Bacteroidota</taxon>
        <taxon>Flavobacteriia</taxon>
        <taxon>Flavobacteriales</taxon>
        <taxon>Flavobacteriaceae</taxon>
        <taxon>Zobellia</taxon>
    </lineage>
</organism>
<dbReference type="Pfam" id="PF01068">
    <property type="entry name" value="DNA_ligase_A_M"/>
    <property type="match status" value="1"/>
</dbReference>
<accession>A0ABY1L5G4</accession>
<evidence type="ECO:0000256" key="9">
    <source>
        <dbReference type="ARBA" id="ARBA00023172"/>
    </source>
</evidence>
<dbReference type="NCBIfam" id="NF006701">
    <property type="entry name" value="PRK09247.1"/>
    <property type="match status" value="1"/>
</dbReference>
<evidence type="ECO:0000256" key="12">
    <source>
        <dbReference type="ARBA" id="ARBA00034003"/>
    </source>
</evidence>
<reference evidence="14 15" key="1">
    <citation type="submission" date="2017-01" db="EMBL/GenBank/DDBJ databases">
        <authorList>
            <person name="Varghese N."/>
            <person name="Submissions S."/>
        </authorList>
    </citation>
    <scope>NUCLEOTIDE SEQUENCE [LARGE SCALE GENOMIC DNA]</scope>
    <source>
        <strain evidence="14 15">DSM 2061</strain>
    </source>
</reference>
<dbReference type="InterPro" id="IPR012309">
    <property type="entry name" value="DNA_ligase_ATP-dep_C"/>
</dbReference>
<evidence type="ECO:0000256" key="3">
    <source>
        <dbReference type="ARBA" id="ARBA00022618"/>
    </source>
</evidence>
<dbReference type="InterPro" id="IPR036599">
    <property type="entry name" value="DNA_ligase_N_sf"/>
</dbReference>
<keyword evidence="15" id="KW-1185">Reference proteome</keyword>
<dbReference type="Proteomes" id="UP000185728">
    <property type="component" value="Unassembled WGS sequence"/>
</dbReference>
<evidence type="ECO:0000313" key="15">
    <source>
        <dbReference type="Proteomes" id="UP000185728"/>
    </source>
</evidence>
<evidence type="ECO:0000256" key="7">
    <source>
        <dbReference type="ARBA" id="ARBA00022763"/>
    </source>
</evidence>
<dbReference type="NCBIfam" id="TIGR04120">
    <property type="entry name" value="DNA_lig_bact"/>
    <property type="match status" value="1"/>
</dbReference>
<gene>
    <name evidence="14" type="ORF">SAMN05421766_10893</name>
</gene>
<keyword evidence="5" id="KW-0479">Metal-binding</keyword>
<evidence type="ECO:0000256" key="8">
    <source>
        <dbReference type="ARBA" id="ARBA00022840"/>
    </source>
</evidence>
<dbReference type="SUPFAM" id="SSF50249">
    <property type="entry name" value="Nucleic acid-binding proteins"/>
    <property type="match status" value="1"/>
</dbReference>
<dbReference type="CDD" id="cd07897">
    <property type="entry name" value="Adenylation_DNA_ligase_Bac1"/>
    <property type="match status" value="1"/>
</dbReference>
<dbReference type="InterPro" id="IPR012340">
    <property type="entry name" value="NA-bd_OB-fold"/>
</dbReference>
<proteinExistence type="predicted"/>
<keyword evidence="8" id="KW-0067">ATP-binding</keyword>
<keyword evidence="11" id="KW-0131">Cell cycle</keyword>
<dbReference type="InterPro" id="IPR050191">
    <property type="entry name" value="ATP-dep_DNA_ligase"/>
</dbReference>
<dbReference type="PANTHER" id="PTHR45674">
    <property type="entry name" value="DNA LIGASE 1/3 FAMILY MEMBER"/>
    <property type="match status" value="1"/>
</dbReference>
<evidence type="ECO:0000256" key="10">
    <source>
        <dbReference type="ARBA" id="ARBA00023204"/>
    </source>
</evidence>
<dbReference type="SUPFAM" id="SSF56091">
    <property type="entry name" value="DNA ligase/mRNA capping enzyme, catalytic domain"/>
    <property type="match status" value="1"/>
</dbReference>
<keyword evidence="10" id="KW-0234">DNA repair</keyword>